<dbReference type="RefSeq" id="WP_120529103.1">
    <property type="nucleotide sequence ID" value="NZ_JABFJV010000360.1"/>
</dbReference>
<dbReference type="OrthoDB" id="5382120at2"/>
<dbReference type="AlphaFoldDB" id="A0A3A8HHD9"/>
<comment type="caution">
    <text evidence="1">The sequence shown here is derived from an EMBL/GenBank/DDBJ whole genome shotgun (WGS) entry which is preliminary data.</text>
</comment>
<evidence type="ECO:0000313" key="1">
    <source>
        <dbReference type="EMBL" id="NOK38751.1"/>
    </source>
</evidence>
<gene>
    <name evidence="1" type="ORF">HMI49_36735</name>
</gene>
<proteinExistence type="predicted"/>
<dbReference type="EMBL" id="JABFJV010000360">
    <property type="protein sequence ID" value="NOK38751.1"/>
    <property type="molecule type" value="Genomic_DNA"/>
</dbReference>
<evidence type="ECO:0000313" key="2">
    <source>
        <dbReference type="Proteomes" id="UP000563426"/>
    </source>
</evidence>
<sequence length="125" mass="13807">MKIEIAHLPHDIIEIIYPSEVTPKDVTEYVEQLKKDITARGGAEWSALVDQSKLRVMPASVVGEMARLNAYAQQRGMKRSARVVSDPGSGLQAWRMTKNAGLTIPAKTFESRAEALSWLEAPDAD</sequence>
<name>A0A3A8HHD9_9BACT</name>
<dbReference type="InterPro" id="IPR021866">
    <property type="entry name" value="SpoIIAA-like"/>
</dbReference>
<dbReference type="Pfam" id="PF11964">
    <property type="entry name" value="SpoIIAA-like"/>
    <property type="match status" value="1"/>
</dbReference>
<organism evidence="1 2">
    <name type="scientific">Corallococcus exercitus</name>
    <dbReference type="NCBI Taxonomy" id="2316736"/>
    <lineage>
        <taxon>Bacteria</taxon>
        <taxon>Pseudomonadati</taxon>
        <taxon>Myxococcota</taxon>
        <taxon>Myxococcia</taxon>
        <taxon>Myxococcales</taxon>
        <taxon>Cystobacterineae</taxon>
        <taxon>Myxococcaceae</taxon>
        <taxon>Corallococcus</taxon>
    </lineage>
</organism>
<keyword evidence="2" id="KW-1185">Reference proteome</keyword>
<dbReference type="Proteomes" id="UP000563426">
    <property type="component" value="Unassembled WGS sequence"/>
</dbReference>
<protein>
    <submittedName>
        <fullName evidence="1">STAS/SEC14 domain-containing protein</fullName>
    </submittedName>
</protein>
<reference evidence="1 2" key="1">
    <citation type="submission" date="2020-05" db="EMBL/GenBank/DDBJ databases">
        <authorList>
            <person name="Whitworth D."/>
        </authorList>
    </citation>
    <scope>NUCLEOTIDE SEQUENCE [LARGE SCALE GENOMIC DNA]</scope>
    <source>
        <strain evidence="1 2">AB043B</strain>
    </source>
</reference>
<accession>A0A3A8HHD9</accession>